<dbReference type="InterPro" id="IPR029498">
    <property type="entry name" value="HeLo_dom"/>
</dbReference>
<gene>
    <name evidence="2" type="ORF">IFR04_002890</name>
</gene>
<comment type="caution">
    <text evidence="2">The sequence shown here is derived from an EMBL/GenBank/DDBJ whole genome shotgun (WGS) entry which is preliminary data.</text>
</comment>
<sequence length="231" mass="26508">MELAAGVVGLAGAPGVFTAPVRLLGMIVSAYRFKEDYADNERQFSNLKLQLVLWRITWGYGRPGGYDRRLDEPMLRKLIMSTFESIQSKLRDVDHLESRYNRPSPHVELQVIQKIEHGVSQKISFSESINSVLEKITGLGDPVTWALMGKKDFDKLLGDLRQDSTRHLAIPEQQEVLPVKRSTRSLIRSPWKKGKLQRESRRNHLRNYESKSSRALKLYSMSLKVMKQVAE</sequence>
<accession>A0A8H7WFP0</accession>
<evidence type="ECO:0000259" key="1">
    <source>
        <dbReference type="Pfam" id="PF14479"/>
    </source>
</evidence>
<dbReference type="Pfam" id="PF14479">
    <property type="entry name" value="HeLo"/>
    <property type="match status" value="1"/>
</dbReference>
<protein>
    <recommendedName>
        <fullName evidence="1">Prion-inhibition and propagation HeLo domain-containing protein</fullName>
    </recommendedName>
</protein>
<reference evidence="2" key="1">
    <citation type="submission" date="2021-02" db="EMBL/GenBank/DDBJ databases">
        <title>Genome sequence Cadophora malorum strain M34.</title>
        <authorList>
            <person name="Stefanovic E."/>
            <person name="Vu D."/>
            <person name="Scully C."/>
            <person name="Dijksterhuis J."/>
            <person name="Roader J."/>
            <person name="Houbraken J."/>
        </authorList>
    </citation>
    <scope>NUCLEOTIDE SEQUENCE</scope>
    <source>
        <strain evidence="2">M34</strain>
    </source>
</reference>
<dbReference type="AlphaFoldDB" id="A0A8H7WFP0"/>
<dbReference type="Proteomes" id="UP000664132">
    <property type="component" value="Unassembled WGS sequence"/>
</dbReference>
<dbReference type="OrthoDB" id="20872at2759"/>
<evidence type="ECO:0000313" key="2">
    <source>
        <dbReference type="EMBL" id="KAG4424048.1"/>
    </source>
</evidence>
<proteinExistence type="predicted"/>
<organism evidence="2 3">
    <name type="scientific">Cadophora malorum</name>
    <dbReference type="NCBI Taxonomy" id="108018"/>
    <lineage>
        <taxon>Eukaryota</taxon>
        <taxon>Fungi</taxon>
        <taxon>Dikarya</taxon>
        <taxon>Ascomycota</taxon>
        <taxon>Pezizomycotina</taxon>
        <taxon>Leotiomycetes</taxon>
        <taxon>Helotiales</taxon>
        <taxon>Ploettnerulaceae</taxon>
        <taxon>Cadophora</taxon>
    </lineage>
</organism>
<name>A0A8H7WFP0_9HELO</name>
<dbReference type="Gene3D" id="1.20.120.1020">
    <property type="entry name" value="Prion-inhibition and propagation, HeLo domain"/>
    <property type="match status" value="1"/>
</dbReference>
<feature type="domain" description="Prion-inhibition and propagation HeLo" evidence="1">
    <location>
        <begin position="7"/>
        <end position="162"/>
    </location>
</feature>
<dbReference type="InterPro" id="IPR038305">
    <property type="entry name" value="HeLo_sf"/>
</dbReference>
<evidence type="ECO:0000313" key="3">
    <source>
        <dbReference type="Proteomes" id="UP000664132"/>
    </source>
</evidence>
<keyword evidence="3" id="KW-1185">Reference proteome</keyword>
<dbReference type="EMBL" id="JAFJYH010000026">
    <property type="protein sequence ID" value="KAG4424048.1"/>
    <property type="molecule type" value="Genomic_DNA"/>
</dbReference>